<comment type="similarity">
    <text evidence="1">Belongs to the ustYa family.</text>
</comment>
<dbReference type="PANTHER" id="PTHR33365:SF6">
    <property type="entry name" value="OXIDASE USTYA"/>
    <property type="match status" value="1"/>
</dbReference>
<reference evidence="3" key="1">
    <citation type="submission" date="2020-10" db="EMBL/GenBank/DDBJ databases">
        <title>Genome Sequence of Monilinia vaccinii-corymbosi Sheds Light on Mummy Berry Disease Infection of Blueberry and Mating Type.</title>
        <authorList>
            <person name="Yow A.G."/>
            <person name="Zhang Y."/>
            <person name="Bansal K."/>
            <person name="Eacker S.M."/>
            <person name="Sullivan S."/>
            <person name="Liachko I."/>
            <person name="Cubeta M.A."/>
            <person name="Rollins J.A."/>
            <person name="Ashrafi H."/>
        </authorList>
    </citation>
    <scope>NUCLEOTIDE SEQUENCE</scope>
    <source>
        <strain evidence="3">RL-1</strain>
    </source>
</reference>
<gene>
    <name evidence="3" type="ORF">DSL72_006795</name>
</gene>
<protein>
    <submittedName>
        <fullName evidence="3">Uncharacterized protein</fullName>
    </submittedName>
</protein>
<dbReference type="AlphaFoldDB" id="A0A8A3PKY1"/>
<sequence length="269" mass="30657">MSEGVGLLSPSAELQFEDSERLTQKECESRYEKSFKSSTALSLWRLGLAILIVSLTANIVQAWLWSHAHQAANRCRLPLAGLEPDIEVDFGEKTAFADLSDLAALDKLWRSIDTNPGIVALPFDYHLGSTETFPWDKTKGLYVMNSFHSMHCLQALYVYVRNCDSGANQTQTFEHAIHCLDVLRSEVMCTADDTPLSFRFQEADRAERTPKRRCRDWDKLVEYTTAHSACFRRYSPNDPRYGTLDEYLFCPPSSPYKALVDDFKAQDFD</sequence>
<evidence type="ECO:0000256" key="2">
    <source>
        <dbReference type="SAM" id="Phobius"/>
    </source>
</evidence>
<evidence type="ECO:0000313" key="4">
    <source>
        <dbReference type="Proteomes" id="UP000672032"/>
    </source>
</evidence>
<dbReference type="Pfam" id="PF11807">
    <property type="entry name" value="UstYa"/>
    <property type="match status" value="1"/>
</dbReference>
<dbReference type="GO" id="GO:0043386">
    <property type="term" value="P:mycotoxin biosynthetic process"/>
    <property type="evidence" value="ECO:0007669"/>
    <property type="project" value="InterPro"/>
</dbReference>
<organism evidence="3 4">
    <name type="scientific">Monilinia vaccinii-corymbosi</name>
    <dbReference type="NCBI Taxonomy" id="61207"/>
    <lineage>
        <taxon>Eukaryota</taxon>
        <taxon>Fungi</taxon>
        <taxon>Dikarya</taxon>
        <taxon>Ascomycota</taxon>
        <taxon>Pezizomycotina</taxon>
        <taxon>Leotiomycetes</taxon>
        <taxon>Helotiales</taxon>
        <taxon>Sclerotiniaceae</taxon>
        <taxon>Monilinia</taxon>
    </lineage>
</organism>
<evidence type="ECO:0000313" key="3">
    <source>
        <dbReference type="EMBL" id="QSZ35673.1"/>
    </source>
</evidence>
<dbReference type="OrthoDB" id="3687641at2759"/>
<feature type="transmembrane region" description="Helical" evidence="2">
    <location>
        <begin position="43"/>
        <end position="65"/>
    </location>
</feature>
<accession>A0A8A3PKY1</accession>
<evidence type="ECO:0000256" key="1">
    <source>
        <dbReference type="ARBA" id="ARBA00035112"/>
    </source>
</evidence>
<dbReference type="Proteomes" id="UP000672032">
    <property type="component" value="Chromosome 6"/>
</dbReference>
<keyword evidence="2" id="KW-0812">Transmembrane</keyword>
<name>A0A8A3PKY1_9HELO</name>
<keyword evidence="2" id="KW-0472">Membrane</keyword>
<keyword evidence="4" id="KW-1185">Reference proteome</keyword>
<dbReference type="PANTHER" id="PTHR33365">
    <property type="entry name" value="YALI0B05434P"/>
    <property type="match status" value="1"/>
</dbReference>
<dbReference type="InterPro" id="IPR021765">
    <property type="entry name" value="UstYa-like"/>
</dbReference>
<dbReference type="EMBL" id="CP063410">
    <property type="protein sequence ID" value="QSZ35673.1"/>
    <property type="molecule type" value="Genomic_DNA"/>
</dbReference>
<keyword evidence="2" id="KW-1133">Transmembrane helix</keyword>
<proteinExistence type="inferred from homology"/>